<reference evidence="7 8" key="1">
    <citation type="journal article" date="2015" name="Sci. Rep.">
        <title>Genome of the facultative scuticociliatosis pathogen Pseudocohnilembus persalinus provides insight into its virulence through horizontal gene transfer.</title>
        <authorList>
            <person name="Xiong J."/>
            <person name="Wang G."/>
            <person name="Cheng J."/>
            <person name="Tian M."/>
            <person name="Pan X."/>
            <person name="Warren A."/>
            <person name="Jiang C."/>
            <person name="Yuan D."/>
            <person name="Miao W."/>
        </authorList>
    </citation>
    <scope>NUCLEOTIDE SEQUENCE [LARGE SCALE GENOMIC DNA]</scope>
    <source>
        <strain evidence="7">36N120E</strain>
    </source>
</reference>
<dbReference type="PANTHER" id="PTHR13183:SF0">
    <property type="entry name" value="AXONEMAL DYNEIN LIGHT INTERMEDIATE POLYPEPTIDE 1"/>
    <property type="match status" value="1"/>
</dbReference>
<name>A0A0V0R8D3_PSEPJ</name>
<feature type="coiled-coil region" evidence="5">
    <location>
        <begin position="159"/>
        <end position="222"/>
    </location>
</feature>
<dbReference type="OMA" id="ASIMPPR"/>
<evidence type="ECO:0000256" key="3">
    <source>
        <dbReference type="ARBA" id="ARBA00023175"/>
    </source>
</evidence>
<proteinExistence type="inferred from homology"/>
<keyword evidence="1" id="KW-0243">Dynein</keyword>
<dbReference type="Pfam" id="PF10211">
    <property type="entry name" value="Ax_dynein_light"/>
    <property type="match status" value="1"/>
</dbReference>
<evidence type="ECO:0000313" key="8">
    <source>
        <dbReference type="Proteomes" id="UP000054937"/>
    </source>
</evidence>
<dbReference type="AlphaFoldDB" id="A0A0V0R8D3"/>
<protein>
    <recommendedName>
        <fullName evidence="9">Axonemal dynein light chain</fullName>
    </recommendedName>
</protein>
<evidence type="ECO:0000256" key="4">
    <source>
        <dbReference type="ARBA" id="ARBA00038114"/>
    </source>
</evidence>
<dbReference type="EMBL" id="LDAU01000021">
    <property type="protein sequence ID" value="KRX10745.1"/>
    <property type="molecule type" value="Genomic_DNA"/>
</dbReference>
<dbReference type="OrthoDB" id="273640at2759"/>
<keyword evidence="2 5" id="KW-0175">Coiled coil</keyword>
<evidence type="ECO:0000256" key="5">
    <source>
        <dbReference type="SAM" id="Coils"/>
    </source>
</evidence>
<dbReference type="Proteomes" id="UP000054937">
    <property type="component" value="Unassembled WGS sequence"/>
</dbReference>
<evidence type="ECO:0000313" key="7">
    <source>
        <dbReference type="EMBL" id="KRX10745.1"/>
    </source>
</evidence>
<comment type="caution">
    <text evidence="7">The sequence shown here is derived from an EMBL/GenBank/DDBJ whole genome shotgun (WGS) entry which is preliminary data.</text>
</comment>
<dbReference type="GO" id="GO:0030286">
    <property type="term" value="C:dynein complex"/>
    <property type="evidence" value="ECO:0007669"/>
    <property type="project" value="UniProtKB-KW"/>
</dbReference>
<feature type="region of interest" description="Disordered" evidence="6">
    <location>
        <begin position="226"/>
        <end position="252"/>
    </location>
</feature>
<evidence type="ECO:0000256" key="2">
    <source>
        <dbReference type="ARBA" id="ARBA00023054"/>
    </source>
</evidence>
<sequence>MAQIKTPISLVKYGNPILTSEPVEVKNIDPRTPQATTEDILNSILPPRITQLDQNQRWVQQVSQTPATRPEVIGLQENLDKRLILRQARETGICPIREELYRQCFDELIRQITINCSERGLLLVRIRDEFKQVVGTYQTLYESATSFGMRHILLSDLDKLEAQNKIKDLENQCSNLEQQVDELEQEIQDMIETDEKKRKKDQEDHQNQMNYLQTVNDKYEQQLKDMLDTGDLVAQQQQKKKQEQQQTGQEAK</sequence>
<dbReference type="InterPro" id="IPR019347">
    <property type="entry name" value="Axonemal_dynein_light_chain"/>
</dbReference>
<evidence type="ECO:0008006" key="9">
    <source>
        <dbReference type="Google" id="ProtNLM"/>
    </source>
</evidence>
<evidence type="ECO:0000256" key="1">
    <source>
        <dbReference type="ARBA" id="ARBA00023017"/>
    </source>
</evidence>
<dbReference type="GO" id="GO:0005930">
    <property type="term" value="C:axoneme"/>
    <property type="evidence" value="ECO:0007669"/>
    <property type="project" value="TreeGrafter"/>
</dbReference>
<dbReference type="InParanoid" id="A0A0V0R8D3"/>
<comment type="similarity">
    <text evidence="4">Belongs to the inner dynein arm light chain family.</text>
</comment>
<organism evidence="7 8">
    <name type="scientific">Pseudocohnilembus persalinus</name>
    <name type="common">Ciliate</name>
    <dbReference type="NCBI Taxonomy" id="266149"/>
    <lineage>
        <taxon>Eukaryota</taxon>
        <taxon>Sar</taxon>
        <taxon>Alveolata</taxon>
        <taxon>Ciliophora</taxon>
        <taxon>Intramacronucleata</taxon>
        <taxon>Oligohymenophorea</taxon>
        <taxon>Scuticociliatia</taxon>
        <taxon>Philasterida</taxon>
        <taxon>Pseudocohnilembidae</taxon>
        <taxon>Pseudocohnilembus</taxon>
    </lineage>
</organism>
<keyword evidence="8" id="KW-1185">Reference proteome</keyword>
<gene>
    <name evidence="7" type="ORF">PPERSA_12366</name>
</gene>
<keyword evidence="3" id="KW-0505">Motor protein</keyword>
<dbReference type="GO" id="GO:0045504">
    <property type="term" value="F:dynein heavy chain binding"/>
    <property type="evidence" value="ECO:0007669"/>
    <property type="project" value="TreeGrafter"/>
</dbReference>
<accession>A0A0V0R8D3</accession>
<evidence type="ECO:0000256" key="6">
    <source>
        <dbReference type="SAM" id="MobiDB-lite"/>
    </source>
</evidence>
<dbReference type="PANTHER" id="PTHR13183">
    <property type="entry name" value="AXONEMAL INNER ARM DYNEIN LIGHT CHAIN 28"/>
    <property type="match status" value="1"/>
</dbReference>